<dbReference type="OrthoDB" id="10263264at2759"/>
<feature type="compositionally biased region" description="Basic and acidic residues" evidence="11">
    <location>
        <begin position="381"/>
        <end position="393"/>
    </location>
</feature>
<dbReference type="InterPro" id="IPR004181">
    <property type="entry name" value="Znf_MIZ"/>
</dbReference>
<dbReference type="GO" id="GO:0005634">
    <property type="term" value="C:nucleus"/>
    <property type="evidence" value="ECO:0007669"/>
    <property type="project" value="UniProtKB-SubCell"/>
</dbReference>
<keyword evidence="6 10" id="KW-0863">Zinc-finger</keyword>
<evidence type="ECO:0000256" key="11">
    <source>
        <dbReference type="SAM" id="MobiDB-lite"/>
    </source>
</evidence>
<dbReference type="PANTHER" id="PTHR10782:SF94">
    <property type="entry name" value="SUPPRESSOR OF VARIEGATION 2-10, ISOFORM I"/>
    <property type="match status" value="1"/>
</dbReference>
<evidence type="ECO:0000256" key="3">
    <source>
        <dbReference type="ARBA" id="ARBA00005383"/>
    </source>
</evidence>
<evidence type="ECO:0000256" key="6">
    <source>
        <dbReference type="ARBA" id="ARBA00022771"/>
    </source>
</evidence>
<dbReference type="UniPathway" id="UPA00886"/>
<keyword evidence="15" id="KW-1185">Reference proteome</keyword>
<dbReference type="Pfam" id="PF02891">
    <property type="entry name" value="zf-MIZ"/>
    <property type="match status" value="1"/>
</dbReference>
<dbReference type="PROSITE" id="PS51466">
    <property type="entry name" value="PINIT"/>
    <property type="match status" value="1"/>
</dbReference>
<dbReference type="AlphaFoldDB" id="A0A7R9KMZ9"/>
<dbReference type="PROSITE" id="PS51044">
    <property type="entry name" value="ZF_SP_RING"/>
    <property type="match status" value="1"/>
</dbReference>
<feature type="domain" description="SP-RING-type" evidence="12">
    <location>
        <begin position="261"/>
        <end position="346"/>
    </location>
</feature>
<evidence type="ECO:0000256" key="5">
    <source>
        <dbReference type="ARBA" id="ARBA00022723"/>
    </source>
</evidence>
<feature type="compositionally biased region" description="Polar residues" evidence="11">
    <location>
        <begin position="1"/>
        <end position="25"/>
    </location>
</feature>
<proteinExistence type="inferred from homology"/>
<evidence type="ECO:0000259" key="13">
    <source>
        <dbReference type="PROSITE" id="PS51466"/>
    </source>
</evidence>
<dbReference type="InterPro" id="IPR038654">
    <property type="entry name" value="PINIT_sf"/>
</dbReference>
<evidence type="ECO:0000259" key="12">
    <source>
        <dbReference type="PROSITE" id="PS51044"/>
    </source>
</evidence>
<evidence type="ECO:0000313" key="15">
    <source>
        <dbReference type="Proteomes" id="UP000759131"/>
    </source>
</evidence>
<dbReference type="EMBL" id="CAJPIZ010003551">
    <property type="protein sequence ID" value="CAG2106505.1"/>
    <property type="molecule type" value="Genomic_DNA"/>
</dbReference>
<feature type="compositionally biased region" description="Polar residues" evidence="11">
    <location>
        <begin position="451"/>
        <end position="464"/>
    </location>
</feature>
<keyword evidence="8" id="KW-0862">Zinc</keyword>
<dbReference type="PANTHER" id="PTHR10782">
    <property type="entry name" value="ZINC FINGER MIZ DOMAIN-CONTAINING PROTEIN"/>
    <property type="match status" value="1"/>
</dbReference>
<evidence type="ECO:0000256" key="1">
    <source>
        <dbReference type="ARBA" id="ARBA00004123"/>
    </source>
</evidence>
<dbReference type="FunFam" id="2.60.120.780:FF:000001">
    <property type="entry name" value="E3 SUMO-protein ligase PIAS2 isoform X1"/>
    <property type="match status" value="1"/>
</dbReference>
<dbReference type="Pfam" id="PF14324">
    <property type="entry name" value="PINIT"/>
    <property type="match status" value="1"/>
</dbReference>
<evidence type="ECO:0000256" key="7">
    <source>
        <dbReference type="ARBA" id="ARBA00022786"/>
    </source>
</evidence>
<reference evidence="14" key="1">
    <citation type="submission" date="2020-11" db="EMBL/GenBank/DDBJ databases">
        <authorList>
            <person name="Tran Van P."/>
        </authorList>
    </citation>
    <scope>NUCLEOTIDE SEQUENCE</scope>
</reference>
<dbReference type="GO" id="GO:0016925">
    <property type="term" value="P:protein sumoylation"/>
    <property type="evidence" value="ECO:0007669"/>
    <property type="project" value="UniProtKB-UniPathway"/>
</dbReference>
<keyword evidence="4" id="KW-0808">Transferase</keyword>
<dbReference type="Gene3D" id="3.30.40.10">
    <property type="entry name" value="Zinc/RING finger domain, C3HC4 (zinc finger)"/>
    <property type="match status" value="1"/>
</dbReference>
<dbReference type="EMBL" id="OC858126">
    <property type="protein sequence ID" value="CAD7626075.1"/>
    <property type="molecule type" value="Genomic_DNA"/>
</dbReference>
<keyword evidence="5" id="KW-0479">Metal-binding</keyword>
<dbReference type="Gene3D" id="2.60.120.780">
    <property type="entry name" value="PINIT domain"/>
    <property type="match status" value="1"/>
</dbReference>
<comment type="similarity">
    <text evidence="3">Belongs to the PIAS family.</text>
</comment>
<comment type="subcellular location">
    <subcellularLocation>
        <location evidence="1">Nucleus</location>
    </subcellularLocation>
</comment>
<accession>A0A7R9KMZ9</accession>
<dbReference type="GO" id="GO:0000785">
    <property type="term" value="C:chromatin"/>
    <property type="evidence" value="ECO:0007669"/>
    <property type="project" value="TreeGrafter"/>
</dbReference>
<evidence type="ECO:0000256" key="10">
    <source>
        <dbReference type="PROSITE-ProRule" id="PRU00452"/>
    </source>
</evidence>
<dbReference type="GO" id="GO:0008270">
    <property type="term" value="F:zinc ion binding"/>
    <property type="evidence" value="ECO:0007669"/>
    <property type="project" value="UniProtKB-KW"/>
</dbReference>
<gene>
    <name evidence="14" type="ORF">OSB1V03_LOCUS6508</name>
</gene>
<sequence length="584" mass="64326">GLHSLSSQPSSGHHLNSSTMNQMNRQHSQHSQQHSQRTDYYGSMPRGLGLDYPSKPYQQHSQHNTPLQYPIYPDVVFKSLPFYDILGELLKPSSLLPTAPGSRFQESMFTFHLTPQQANDVAMSREVTPGPKVDYTVQLQLRFCLNETTCEQDDNFPPSICVKVNSKMCPLPNPLPTNKPGVEPKRPSRPVNITTLCKLSPTVSNQISISWAADFNRPYAVGVFLVRKLASQTLLQRIKQKGVRNSDHTRAMIKEKLSHDPDSEIATMSLRGSLLCPLGKMRIQIPCRAITCAHVQCFDALLYLQMNEKKPTWVCPVCDKPAVFAHLAIDGLFNEIIREAPNSCNEVQFHEDGSWTPVVAKKESSFETLGSGSRRSKKRASSPERVEPKKPKIDVITIDSSDEEDDDTIKCSSNPPPSTPVLSSGSGSESDTPNHMQSLPSPDSSSSESSNTQENNCDSNPLISSYYSTVNTSATGGQDLSSGANNRSSLPSSLSISSMSSIGRSSASSTLPATSGYPSVPLLNQYYSSFPDFLNTGNNSLFNYSNIDMSSAFDHLFRQSSDRETQNYLRGLPDDSDPDIISID</sequence>
<dbReference type="Proteomes" id="UP000759131">
    <property type="component" value="Unassembled WGS sequence"/>
</dbReference>
<dbReference type="FunFam" id="3.30.40.10:FF:000247">
    <property type="entry name" value="Uncharacterized protein, isoform B"/>
    <property type="match status" value="1"/>
</dbReference>
<feature type="compositionally biased region" description="Polar residues" evidence="11">
    <location>
        <begin position="420"/>
        <end position="437"/>
    </location>
</feature>
<feature type="region of interest" description="Disordered" evidence="11">
    <location>
        <begin position="1"/>
        <end position="65"/>
    </location>
</feature>
<feature type="domain" description="PINIT" evidence="13">
    <location>
        <begin position="59"/>
        <end position="229"/>
    </location>
</feature>
<feature type="compositionally biased region" description="Low complexity" evidence="11">
    <location>
        <begin position="438"/>
        <end position="450"/>
    </location>
</feature>
<evidence type="ECO:0000256" key="2">
    <source>
        <dbReference type="ARBA" id="ARBA00004718"/>
    </source>
</evidence>
<evidence type="ECO:0000256" key="4">
    <source>
        <dbReference type="ARBA" id="ARBA00022679"/>
    </source>
</evidence>
<dbReference type="GO" id="GO:0061665">
    <property type="term" value="F:SUMO ligase activity"/>
    <property type="evidence" value="ECO:0007669"/>
    <property type="project" value="TreeGrafter"/>
</dbReference>
<dbReference type="GO" id="GO:0097240">
    <property type="term" value="P:chromosome attachment to the nuclear envelope"/>
    <property type="evidence" value="ECO:0007669"/>
    <property type="project" value="UniProtKB-ARBA"/>
</dbReference>
<evidence type="ECO:0000256" key="9">
    <source>
        <dbReference type="ARBA" id="ARBA00023242"/>
    </source>
</evidence>
<organism evidence="14">
    <name type="scientific">Medioppia subpectinata</name>
    <dbReference type="NCBI Taxonomy" id="1979941"/>
    <lineage>
        <taxon>Eukaryota</taxon>
        <taxon>Metazoa</taxon>
        <taxon>Ecdysozoa</taxon>
        <taxon>Arthropoda</taxon>
        <taxon>Chelicerata</taxon>
        <taxon>Arachnida</taxon>
        <taxon>Acari</taxon>
        <taxon>Acariformes</taxon>
        <taxon>Sarcoptiformes</taxon>
        <taxon>Oribatida</taxon>
        <taxon>Brachypylina</taxon>
        <taxon>Oppioidea</taxon>
        <taxon>Oppiidae</taxon>
        <taxon>Medioppia</taxon>
    </lineage>
</organism>
<comment type="pathway">
    <text evidence="2">Protein modification; protein sumoylation.</text>
</comment>
<dbReference type="GO" id="GO:0006357">
    <property type="term" value="P:regulation of transcription by RNA polymerase II"/>
    <property type="evidence" value="ECO:0007669"/>
    <property type="project" value="TreeGrafter"/>
</dbReference>
<evidence type="ECO:0000256" key="8">
    <source>
        <dbReference type="ARBA" id="ARBA00022833"/>
    </source>
</evidence>
<feature type="region of interest" description="Disordered" evidence="11">
    <location>
        <begin position="476"/>
        <end position="513"/>
    </location>
</feature>
<feature type="compositionally biased region" description="Polar residues" evidence="11">
    <location>
        <begin position="476"/>
        <end position="486"/>
    </location>
</feature>
<name>A0A7R9KMZ9_9ACAR</name>
<feature type="region of interest" description="Disordered" evidence="11">
    <location>
        <begin position="366"/>
        <end position="464"/>
    </location>
</feature>
<dbReference type="GO" id="GO:0003712">
    <property type="term" value="F:transcription coregulator activity"/>
    <property type="evidence" value="ECO:0007669"/>
    <property type="project" value="TreeGrafter"/>
</dbReference>
<dbReference type="InterPro" id="IPR023321">
    <property type="entry name" value="PINIT"/>
</dbReference>
<evidence type="ECO:0000313" key="14">
    <source>
        <dbReference type="EMBL" id="CAD7626075.1"/>
    </source>
</evidence>
<keyword evidence="9" id="KW-0539">Nucleus</keyword>
<dbReference type="InterPro" id="IPR013083">
    <property type="entry name" value="Znf_RING/FYVE/PHD"/>
</dbReference>
<feature type="non-terminal residue" evidence="14">
    <location>
        <position position="1"/>
    </location>
</feature>
<feature type="compositionally biased region" description="Polar residues" evidence="11">
    <location>
        <begin position="56"/>
        <end position="65"/>
    </location>
</feature>
<feature type="compositionally biased region" description="Low complexity" evidence="11">
    <location>
        <begin position="487"/>
        <end position="509"/>
    </location>
</feature>
<keyword evidence="7" id="KW-0833">Ubl conjugation pathway</keyword>
<protein>
    <submittedName>
        <fullName evidence="14">Uncharacterized protein</fullName>
    </submittedName>
</protein>
<dbReference type="CDD" id="cd16790">
    <property type="entry name" value="SP-RING_PIAS"/>
    <property type="match status" value="1"/>
</dbReference>